<dbReference type="PANTHER" id="PTHR43278:SF2">
    <property type="entry name" value="IRON-SULFUR FLAVOPROTEIN"/>
    <property type="match status" value="1"/>
</dbReference>
<dbReference type="InterPro" id="IPR051796">
    <property type="entry name" value="ISF_SsuE-like"/>
</dbReference>
<dbReference type="PANTHER" id="PTHR43278">
    <property type="entry name" value="NAD(P)H-DEPENDENT FMN-CONTAINING OXIDOREDUCTASE YWQN-RELATED"/>
    <property type="match status" value="1"/>
</dbReference>
<feature type="domain" description="NADPH-dependent FMN reductase-like" evidence="3">
    <location>
        <begin position="121"/>
        <end position="234"/>
    </location>
</feature>
<evidence type="ECO:0000259" key="3">
    <source>
        <dbReference type="Pfam" id="PF03358"/>
    </source>
</evidence>
<evidence type="ECO:0000313" key="4">
    <source>
        <dbReference type="EMBL" id="OGL52170.1"/>
    </source>
</evidence>
<dbReference type="STRING" id="1817883.A3G31_07065"/>
<protein>
    <recommendedName>
        <fullName evidence="3">NADPH-dependent FMN reductase-like domain-containing protein</fullName>
    </recommendedName>
</protein>
<keyword evidence="2" id="KW-0288">FMN</keyword>
<keyword evidence="1" id="KW-0285">Flavoprotein</keyword>
<evidence type="ECO:0000256" key="1">
    <source>
        <dbReference type="ARBA" id="ARBA00022630"/>
    </source>
</evidence>
<dbReference type="EMBL" id="MGDI01000033">
    <property type="protein sequence ID" value="OGL52170.1"/>
    <property type="molecule type" value="Genomic_DNA"/>
</dbReference>
<comment type="caution">
    <text evidence="4">The sequence shown here is derived from an EMBL/GenBank/DDBJ whole genome shotgun (WGS) entry which is preliminary data.</text>
</comment>
<evidence type="ECO:0000256" key="2">
    <source>
        <dbReference type="ARBA" id="ARBA00022643"/>
    </source>
</evidence>
<dbReference type="InterPro" id="IPR005025">
    <property type="entry name" value="FMN_Rdtase-like_dom"/>
</dbReference>
<dbReference type="Pfam" id="PF03358">
    <property type="entry name" value="FMN_red"/>
    <property type="match status" value="1"/>
</dbReference>
<dbReference type="SUPFAM" id="SSF52218">
    <property type="entry name" value="Flavoproteins"/>
    <property type="match status" value="1"/>
</dbReference>
<evidence type="ECO:0000313" key="5">
    <source>
        <dbReference type="Proteomes" id="UP000178082"/>
    </source>
</evidence>
<dbReference type="Proteomes" id="UP000178082">
    <property type="component" value="Unassembled WGS sequence"/>
</dbReference>
<accession>A0A1F7SEH4</accession>
<dbReference type="InterPro" id="IPR029039">
    <property type="entry name" value="Flavoprotein-like_sf"/>
</dbReference>
<sequence length="309" mass="35435">MEKEKGILFTPKAEKFLSNLLETWPTITRNLWDKRVREICQIVAASKGKNIVSEDLIMEAMKLWPFENNRWRIFGNLAEKGLLKEGFASRRNLGYGGSPKVGSWSCSKQEENLKKKTEELKVIGIQSSPREKGNTDVLLSEILRGARDKGANVEKFDIARMNIEFCTGCEACRQEKKLPNFCVIKDDLTNGLYKKFIDADIYVIGFPIYTGRENAALCNFFDRFYGVEMGRMPWKWEDEEKKRAALVVTWGAPYPAFERTIENHGDLLMWYGIDVKEAIYGWGCHEKGEIAKDKEGLEMAYKAGQRLVS</sequence>
<dbReference type="GO" id="GO:0016491">
    <property type="term" value="F:oxidoreductase activity"/>
    <property type="evidence" value="ECO:0007669"/>
    <property type="project" value="InterPro"/>
</dbReference>
<dbReference type="Gene3D" id="3.40.50.360">
    <property type="match status" value="1"/>
</dbReference>
<proteinExistence type="predicted"/>
<gene>
    <name evidence="4" type="ORF">A3G31_07065</name>
</gene>
<organism evidence="4 5">
    <name type="scientific">Candidatus Schekmanbacteria bacterium RIFCSPLOWO2_12_FULL_38_15</name>
    <dbReference type="NCBI Taxonomy" id="1817883"/>
    <lineage>
        <taxon>Bacteria</taxon>
        <taxon>Candidatus Schekmaniibacteriota</taxon>
    </lineage>
</organism>
<name>A0A1F7SEH4_9BACT</name>
<reference evidence="4 5" key="1">
    <citation type="journal article" date="2016" name="Nat. Commun.">
        <title>Thousands of microbial genomes shed light on interconnected biogeochemical processes in an aquifer system.</title>
        <authorList>
            <person name="Anantharaman K."/>
            <person name="Brown C.T."/>
            <person name="Hug L.A."/>
            <person name="Sharon I."/>
            <person name="Castelle C.J."/>
            <person name="Probst A.J."/>
            <person name="Thomas B.C."/>
            <person name="Singh A."/>
            <person name="Wilkins M.J."/>
            <person name="Karaoz U."/>
            <person name="Brodie E.L."/>
            <person name="Williams K.H."/>
            <person name="Hubbard S.S."/>
            <person name="Banfield J.F."/>
        </authorList>
    </citation>
    <scope>NUCLEOTIDE SEQUENCE [LARGE SCALE GENOMIC DNA]</scope>
</reference>
<dbReference type="AlphaFoldDB" id="A0A1F7SEH4"/>